<protein>
    <submittedName>
        <fullName evidence="1">Uncharacterized protein</fullName>
    </submittedName>
</protein>
<dbReference type="EMBL" id="MWPV01000001">
    <property type="protein sequence ID" value="OUL59253.1"/>
    <property type="molecule type" value="Genomic_DNA"/>
</dbReference>
<name>A0A244CUG5_PSEDV</name>
<dbReference type="OrthoDB" id="7094201at2"/>
<dbReference type="AlphaFoldDB" id="A0A244CUG5"/>
<reference evidence="1 2" key="1">
    <citation type="submission" date="2017-02" db="EMBL/GenBank/DDBJ databases">
        <title>Pseudoalteromonas ulvae TC14 Genome.</title>
        <authorList>
            <person name="Molmeret M."/>
        </authorList>
    </citation>
    <scope>NUCLEOTIDE SEQUENCE [LARGE SCALE GENOMIC DNA]</scope>
    <source>
        <strain evidence="1">TC14</strain>
    </source>
</reference>
<dbReference type="RefSeq" id="WP_086742646.1">
    <property type="nucleotide sequence ID" value="NZ_MWPV01000001.1"/>
</dbReference>
<organism evidence="1 2">
    <name type="scientific">Pseudoalteromonas ulvae</name>
    <dbReference type="NCBI Taxonomy" id="107327"/>
    <lineage>
        <taxon>Bacteria</taxon>
        <taxon>Pseudomonadati</taxon>
        <taxon>Pseudomonadota</taxon>
        <taxon>Gammaproteobacteria</taxon>
        <taxon>Alteromonadales</taxon>
        <taxon>Pseudoalteromonadaceae</taxon>
        <taxon>Pseudoalteromonas</taxon>
    </lineage>
</organism>
<evidence type="ECO:0000313" key="2">
    <source>
        <dbReference type="Proteomes" id="UP000194841"/>
    </source>
</evidence>
<comment type="caution">
    <text evidence="1">The sequence shown here is derived from an EMBL/GenBank/DDBJ whole genome shotgun (WGS) entry which is preliminary data.</text>
</comment>
<keyword evidence="2" id="KW-1185">Reference proteome</keyword>
<dbReference type="Proteomes" id="UP000194841">
    <property type="component" value="Unassembled WGS sequence"/>
</dbReference>
<gene>
    <name evidence="1" type="ORF">B1199_03010</name>
</gene>
<evidence type="ECO:0000313" key="1">
    <source>
        <dbReference type="EMBL" id="OUL59253.1"/>
    </source>
</evidence>
<proteinExistence type="predicted"/>
<accession>A0A244CUG5</accession>
<sequence>MNKWCIVSNEALSAEASNELIQVLKDGGCDIGVCHDGANRVFTSVPAITPELEPLVVSVELTEDSTEQALIMQVGAFLKANHTDKILVADSSVFTTLFNHPIHRLWCGNYETSAQLIADYTEIFGANQFSQTDNLESLKQLARAAVFSFIPS</sequence>